<keyword evidence="2" id="KW-0812">Transmembrane</keyword>
<evidence type="ECO:0000313" key="3">
    <source>
        <dbReference type="EMBL" id="TPX74448.1"/>
    </source>
</evidence>
<dbReference type="EMBL" id="QEAP01000125">
    <property type="protein sequence ID" value="TPX74448.1"/>
    <property type="molecule type" value="Genomic_DNA"/>
</dbReference>
<feature type="compositionally biased region" description="Polar residues" evidence="1">
    <location>
        <begin position="244"/>
        <end position="254"/>
    </location>
</feature>
<gene>
    <name evidence="3" type="ORF">CcCBS67573_g04282</name>
</gene>
<feature type="region of interest" description="Disordered" evidence="1">
    <location>
        <begin position="1"/>
        <end position="39"/>
    </location>
</feature>
<reference evidence="3 4" key="1">
    <citation type="journal article" date="2019" name="Sci. Rep.">
        <title>Comparative genomics of chytrid fungi reveal insights into the obligate biotrophic and pathogenic lifestyle of Synchytrium endobioticum.</title>
        <authorList>
            <person name="van de Vossenberg B.T.L.H."/>
            <person name="Warris S."/>
            <person name="Nguyen H.D.T."/>
            <person name="van Gent-Pelzer M.P.E."/>
            <person name="Joly D.L."/>
            <person name="van de Geest H.C."/>
            <person name="Bonants P.J.M."/>
            <person name="Smith D.S."/>
            <person name="Levesque C.A."/>
            <person name="van der Lee T.A.J."/>
        </authorList>
    </citation>
    <scope>NUCLEOTIDE SEQUENCE [LARGE SCALE GENOMIC DNA]</scope>
    <source>
        <strain evidence="3 4">CBS 675.73</strain>
    </source>
</reference>
<dbReference type="STRING" id="246404.A0A507FGJ5"/>
<evidence type="ECO:0000256" key="2">
    <source>
        <dbReference type="SAM" id="Phobius"/>
    </source>
</evidence>
<organism evidence="3 4">
    <name type="scientific">Chytriomyces confervae</name>
    <dbReference type="NCBI Taxonomy" id="246404"/>
    <lineage>
        <taxon>Eukaryota</taxon>
        <taxon>Fungi</taxon>
        <taxon>Fungi incertae sedis</taxon>
        <taxon>Chytridiomycota</taxon>
        <taxon>Chytridiomycota incertae sedis</taxon>
        <taxon>Chytridiomycetes</taxon>
        <taxon>Chytridiales</taxon>
        <taxon>Chytriomycetaceae</taxon>
        <taxon>Chytriomyces</taxon>
    </lineage>
</organism>
<dbReference type="Proteomes" id="UP000320333">
    <property type="component" value="Unassembled WGS sequence"/>
</dbReference>
<keyword evidence="2" id="KW-0472">Membrane</keyword>
<protein>
    <submittedName>
        <fullName evidence="3">Uncharacterized protein</fullName>
    </submittedName>
</protein>
<keyword evidence="4" id="KW-1185">Reference proteome</keyword>
<feature type="region of interest" description="Disordered" evidence="1">
    <location>
        <begin position="286"/>
        <end position="308"/>
    </location>
</feature>
<sequence length="1148" mass="124308">MSGNHPLPPETTPLLPGSEHNQRGILVEGDAFSESDKSAECGDNAINALRQSENEHALTLQKTTLEAYDTTRESGVEIPSPRRSGIPKRHSYDPQAAASGESAPEGLDRSTHFSQDDDHFITRPSQAEDFSAREFEFDLKRSIYAEGTDGLVAATASTVRLTPSNNQDDAHPIEPQTMVSEEYPDSAVRTSTVPTTKTAVLVPLKFDGGEQTSNLPLDHSDEMLNSADLISSMPYSRPAGTPKRTLSLSGSPKPTGSLKRKPTTASSGILAAALSRGNSLRFKKQLSGNDVNPQMDCDSSKTTSPMTAEKRTFSFSSIRVGKAPAEIHPDLPTAFKPMNLYGLNTQHSHAEGTASPTMPHSAISKRRQEGRKMGAVTFAEDSEMIEMSFHEQEAASDESLKRSRRSVCESISEEDTKKQPASLTKTILSILLTAPALIRKAGADVEADQSSKRRDSILNAVSHRVSESSRSSAGLVLSRIPSNASKSSASDLTPTDTPCIFASADKLLRDSKTERATPSPHPESHHDKNEDLLKIPAEHIAKSASFSALSITEAGASLRFSEYLEASPWNNTPEVSRSKRTSQSSLGNSNAREVTETWAIIAKRMKWVFLSLILNGGLLGVLAFAKEGVQIHLSATAVNQFAGIFLLIILLIANMLTIWSLNDAAACVFGYLLCSKDGFTFAACGYVQANSLLKMNFAQKLSLTSKYRKNLTRASFIWILVEIVKVLSPISAMGTTASPYAVYNSVSACVYFVQDNEVGPYDRGWPTLETEVGVSEYVFGSSIGHMRSEMQNLNFSTAIFPPSLISPLNDGDTIQGLGFSADISTVCRCSTGFDAASFSVAGVDKSQAEDVLEAYRNLKKQPGITFGTITQNDSLVISNVFSGYPVCGGNNPGKLNLPLVCSTTISNHQALMVEIEFMTDGTTASIAPNIVNPMYIVSTADIKRWLSFAIVKMTNGPVSFYETPATVPGSLSPLLWWTSPNLMAIDRALVEAGMETMYAILFKGAIQRTYSTMATGCPRKNMLASYHSLIMISDSAFTSSCILLGIHLFFTLVSAASFLLWFLSAHPIGPAVRAMQESIYMVSLLGSSSYVGIGLPQLCNAETYAIWQKLDVRCRIGESLNSTEEEIGKIVVDKPALVRPLKNGKRYC</sequence>
<keyword evidence="2" id="KW-1133">Transmembrane helix</keyword>
<evidence type="ECO:0000313" key="4">
    <source>
        <dbReference type="Proteomes" id="UP000320333"/>
    </source>
</evidence>
<feature type="compositionally biased region" description="Pro residues" evidence="1">
    <location>
        <begin position="1"/>
        <end position="11"/>
    </location>
</feature>
<feature type="region of interest" description="Disordered" evidence="1">
    <location>
        <begin position="349"/>
        <end position="371"/>
    </location>
</feature>
<proteinExistence type="predicted"/>
<feature type="transmembrane region" description="Helical" evidence="2">
    <location>
        <begin position="637"/>
        <end position="659"/>
    </location>
</feature>
<feature type="region of interest" description="Disordered" evidence="1">
    <location>
        <begin position="65"/>
        <end position="127"/>
    </location>
</feature>
<name>A0A507FGJ5_9FUNG</name>
<feature type="region of interest" description="Disordered" evidence="1">
    <location>
        <begin position="233"/>
        <end position="264"/>
    </location>
</feature>
<accession>A0A507FGJ5</accession>
<feature type="transmembrane region" description="Helical" evidence="2">
    <location>
        <begin position="607"/>
        <end position="625"/>
    </location>
</feature>
<dbReference type="AlphaFoldDB" id="A0A507FGJ5"/>
<dbReference type="OrthoDB" id="2128297at2759"/>
<feature type="compositionally biased region" description="Basic and acidic residues" evidence="1">
    <location>
        <begin position="106"/>
        <end position="121"/>
    </location>
</feature>
<comment type="caution">
    <text evidence="3">The sequence shown here is derived from an EMBL/GenBank/DDBJ whole genome shotgun (WGS) entry which is preliminary data.</text>
</comment>
<evidence type="ECO:0000256" key="1">
    <source>
        <dbReference type="SAM" id="MobiDB-lite"/>
    </source>
</evidence>
<feature type="transmembrane region" description="Helical" evidence="2">
    <location>
        <begin position="1042"/>
        <end position="1063"/>
    </location>
</feature>